<feature type="region of interest" description="Disordered" evidence="1">
    <location>
        <begin position="294"/>
        <end position="368"/>
    </location>
</feature>
<dbReference type="EMBL" id="JARBJD010000071">
    <property type="protein sequence ID" value="KAK2955026.1"/>
    <property type="molecule type" value="Genomic_DNA"/>
</dbReference>
<dbReference type="Proteomes" id="UP001281761">
    <property type="component" value="Unassembled WGS sequence"/>
</dbReference>
<sequence>MLCRNTRLVQYRSDEDIAAQAAEFMMSIQQYIHEPEQYTQEQDFWSSPGHVQSSSQLQLEEDSEAFSSYIEEWSKSRNNPDMFWRGVLTAILQCLTNTWVTSDHRFRKLWRNIKPHWATFVIEFEPFPVTPKQYYQGINSREQCLHWILVKFRKTATTLLKQGIAHKLLAHLDQTESDFFLFSDLKILFVCLRMRRVRVLRFHHPFLEEGLEDAAEIISFHNEEPIADYAKKVLIVRPIAAQLIPLLKFRREYRPDVSRRFREFERYSTSDYNDALSSDDEIPIDVEKAEEKRAIRGQYKENTSSHNKHSGDEEDNDEEEEQEEEYQSEASDEIDEYNVNTEVSSSENEDGQRRTARRRKRKIGGYFH</sequence>
<feature type="compositionally biased region" description="Acidic residues" evidence="1">
    <location>
        <begin position="312"/>
        <end position="336"/>
    </location>
</feature>
<feature type="compositionally biased region" description="Basic residues" evidence="1">
    <location>
        <begin position="354"/>
        <end position="368"/>
    </location>
</feature>
<name>A0ABQ9XU73_9EUKA</name>
<evidence type="ECO:0000313" key="3">
    <source>
        <dbReference type="Proteomes" id="UP001281761"/>
    </source>
</evidence>
<reference evidence="2 3" key="1">
    <citation type="journal article" date="2022" name="bioRxiv">
        <title>Genomics of Preaxostyla Flagellates Illuminates Evolutionary Transitions and the Path Towards Mitochondrial Loss.</title>
        <authorList>
            <person name="Novak L.V.F."/>
            <person name="Treitli S.C."/>
            <person name="Pyrih J."/>
            <person name="Halakuc P."/>
            <person name="Pipaliya S.V."/>
            <person name="Vacek V."/>
            <person name="Brzon O."/>
            <person name="Soukal P."/>
            <person name="Eme L."/>
            <person name="Dacks J.B."/>
            <person name="Karnkowska A."/>
            <person name="Elias M."/>
            <person name="Hampl V."/>
        </authorList>
    </citation>
    <scope>NUCLEOTIDE SEQUENCE [LARGE SCALE GENOMIC DNA]</scope>
    <source>
        <strain evidence="2">NAU3</strain>
        <tissue evidence="2">Gut</tissue>
    </source>
</reference>
<accession>A0ABQ9XU73</accession>
<evidence type="ECO:0000256" key="1">
    <source>
        <dbReference type="SAM" id="MobiDB-lite"/>
    </source>
</evidence>
<keyword evidence="3" id="KW-1185">Reference proteome</keyword>
<organism evidence="2 3">
    <name type="scientific">Blattamonas nauphoetae</name>
    <dbReference type="NCBI Taxonomy" id="2049346"/>
    <lineage>
        <taxon>Eukaryota</taxon>
        <taxon>Metamonada</taxon>
        <taxon>Preaxostyla</taxon>
        <taxon>Oxymonadida</taxon>
        <taxon>Blattamonas</taxon>
    </lineage>
</organism>
<evidence type="ECO:0000313" key="2">
    <source>
        <dbReference type="EMBL" id="KAK2955026.1"/>
    </source>
</evidence>
<comment type="caution">
    <text evidence="2">The sequence shown here is derived from an EMBL/GenBank/DDBJ whole genome shotgun (WGS) entry which is preliminary data.</text>
</comment>
<protein>
    <submittedName>
        <fullName evidence="2">Uncharacterized protein</fullName>
    </submittedName>
</protein>
<proteinExistence type="predicted"/>
<gene>
    <name evidence="2" type="ORF">BLNAU_9957</name>
</gene>